<dbReference type="GO" id="GO:0036503">
    <property type="term" value="P:ERAD pathway"/>
    <property type="evidence" value="ECO:0007669"/>
    <property type="project" value="TreeGrafter"/>
</dbReference>
<evidence type="ECO:0000256" key="4">
    <source>
        <dbReference type="ARBA" id="ARBA00006351"/>
    </source>
</evidence>
<dbReference type="AlphaFoldDB" id="A0A7R8W9F5"/>
<feature type="domain" description="UGGT thioredoxin-like" evidence="12">
    <location>
        <begin position="304"/>
        <end position="434"/>
    </location>
</feature>
<dbReference type="PANTHER" id="PTHR11226">
    <property type="entry name" value="UDP-GLUCOSE GLYCOPROTEIN:GLUCOSYLTRANSFERASE"/>
    <property type="match status" value="1"/>
</dbReference>
<keyword evidence="5" id="KW-0808">Transferase</keyword>
<protein>
    <submittedName>
        <fullName evidence="16">Uncharacterized protein</fullName>
    </submittedName>
</protein>
<feature type="domain" description="UGGT thioredoxin-like" evidence="13">
    <location>
        <begin position="446"/>
        <end position="685"/>
    </location>
</feature>
<dbReference type="GO" id="GO:0018279">
    <property type="term" value="P:protein N-linked glycosylation via asparagine"/>
    <property type="evidence" value="ECO:0007669"/>
    <property type="project" value="TreeGrafter"/>
</dbReference>
<dbReference type="UniPathway" id="UPA00378"/>
<comment type="pathway">
    <text evidence="3">Protein modification; protein glycosylation.</text>
</comment>
<comment type="subcellular location">
    <subcellularLocation>
        <location evidence="2">Endoplasmic reticulum lumen</location>
    </subcellularLocation>
</comment>
<dbReference type="Pfam" id="PF18403">
    <property type="entry name" value="Thioredoxin_15"/>
    <property type="match status" value="1"/>
</dbReference>
<evidence type="ECO:0000313" key="16">
    <source>
        <dbReference type="EMBL" id="CAD7225285.1"/>
    </source>
</evidence>
<dbReference type="InterPro" id="IPR040692">
    <property type="entry name" value="UGGT_TRXL_3"/>
</dbReference>
<keyword evidence="6" id="KW-0732">Signal</keyword>
<feature type="domain" description="UDP-glucose:glycoprotein glucosyltransferase thioredoxin-like" evidence="14">
    <location>
        <begin position="700"/>
        <end position="882"/>
    </location>
</feature>
<dbReference type="Pfam" id="PF18400">
    <property type="entry name" value="Thioredoxin_12"/>
    <property type="match status" value="1"/>
</dbReference>
<evidence type="ECO:0000256" key="9">
    <source>
        <dbReference type="ARBA" id="ARBA00045874"/>
    </source>
</evidence>
<evidence type="ECO:0000256" key="7">
    <source>
        <dbReference type="ARBA" id="ARBA00022824"/>
    </source>
</evidence>
<evidence type="ECO:0000256" key="10">
    <source>
        <dbReference type="ARBA" id="ARBA00048456"/>
    </source>
</evidence>
<name>A0A7R8W9F5_9CRUS</name>
<dbReference type="Gene3D" id="3.90.550.10">
    <property type="entry name" value="Spore Coat Polysaccharide Biosynthesis Protein SpsA, Chain A"/>
    <property type="match status" value="1"/>
</dbReference>
<comment type="similarity">
    <text evidence="4">Belongs to the glycosyltransferase 8 family.</text>
</comment>
<dbReference type="InterPro" id="IPR029044">
    <property type="entry name" value="Nucleotide-diphossugar_trans"/>
</dbReference>
<keyword evidence="7" id="KW-0256">Endoplasmic reticulum</keyword>
<dbReference type="Pfam" id="PF18401">
    <property type="entry name" value="Thioredoxin_13"/>
    <property type="match status" value="1"/>
</dbReference>
<evidence type="ECO:0000259" key="11">
    <source>
        <dbReference type="Pfam" id="PF18400"/>
    </source>
</evidence>
<comment type="cofactor">
    <cofactor evidence="1">
        <name>Ca(2+)</name>
        <dbReference type="ChEBI" id="CHEBI:29108"/>
    </cofactor>
</comment>
<organism evidence="16">
    <name type="scientific">Cyprideis torosa</name>
    <dbReference type="NCBI Taxonomy" id="163714"/>
    <lineage>
        <taxon>Eukaryota</taxon>
        <taxon>Metazoa</taxon>
        <taxon>Ecdysozoa</taxon>
        <taxon>Arthropoda</taxon>
        <taxon>Crustacea</taxon>
        <taxon>Oligostraca</taxon>
        <taxon>Ostracoda</taxon>
        <taxon>Podocopa</taxon>
        <taxon>Podocopida</taxon>
        <taxon>Cytherocopina</taxon>
        <taxon>Cytheroidea</taxon>
        <taxon>Cytherideidae</taxon>
        <taxon>Cyprideis</taxon>
    </lineage>
</organism>
<evidence type="ECO:0000256" key="2">
    <source>
        <dbReference type="ARBA" id="ARBA00004319"/>
    </source>
</evidence>
<evidence type="ECO:0000256" key="8">
    <source>
        <dbReference type="ARBA" id="ARBA00023180"/>
    </source>
</evidence>
<dbReference type="Pfam" id="PF18404">
    <property type="entry name" value="Glyco_transf_24"/>
    <property type="match status" value="1"/>
</dbReference>
<evidence type="ECO:0000256" key="1">
    <source>
        <dbReference type="ARBA" id="ARBA00001913"/>
    </source>
</evidence>
<keyword evidence="8" id="KW-0325">Glycoprotein</keyword>
<feature type="domain" description="Glucosyltransferase 24 catalytic" evidence="15">
    <location>
        <begin position="1053"/>
        <end position="1160"/>
    </location>
</feature>
<evidence type="ECO:0000259" key="12">
    <source>
        <dbReference type="Pfam" id="PF18401"/>
    </source>
</evidence>
<proteinExistence type="inferred from homology"/>
<dbReference type="InterPro" id="IPR040694">
    <property type="entry name" value="UGGT_TRXL_2"/>
</dbReference>
<evidence type="ECO:0000256" key="5">
    <source>
        <dbReference type="ARBA" id="ARBA00022679"/>
    </source>
</evidence>
<dbReference type="OrthoDB" id="27683at2759"/>
<dbReference type="PANTHER" id="PTHR11226:SF0">
    <property type="entry name" value="UDP-GLUCOSE:GLYCOPROTEIN GLUCOSYLTRANSFERASE"/>
    <property type="match status" value="1"/>
</dbReference>
<comment type="function">
    <text evidence="9">Recognizes glycoproteins with minor folding defects. Reglucosylates single N-glycans near the misfolded part of the protein, thus providing quality control for protein folding in the endoplasmic reticulum. Reglucosylated proteins are recognized by calreticulin for recycling to the endoplasmic reticulum and refolding or degradation.</text>
</comment>
<dbReference type="Pfam" id="PF06427">
    <property type="entry name" value="UDP-g_GGTase"/>
    <property type="match status" value="1"/>
</dbReference>
<dbReference type="SUPFAM" id="SSF53448">
    <property type="entry name" value="Nucleotide-diphospho-sugar transferases"/>
    <property type="match status" value="1"/>
</dbReference>
<dbReference type="EMBL" id="OB660544">
    <property type="protein sequence ID" value="CAD7225285.1"/>
    <property type="molecule type" value="Genomic_DNA"/>
</dbReference>
<comment type="catalytic activity">
    <reaction evidence="10">
        <text>N(4)-(alpha-D-Man-(1-&gt;2)-alpha-D-Man-(1-&gt;2)-alpha-D-Man-(1-&gt;3)-[alpha-D-Man-(1-&gt;2)-alpha-D-Man-(1-&gt;3)-[alpha-D-Man-(1-&gt;2)-alpha-D-Man-(1-&gt;6)]-alpha-D-Man-(1-&gt;6)]-beta-D-Man-(1-&gt;4)-beta-D-GlcNAc-(1-&gt;4)-beta-D-GlcNAc)-L-asparaginyl-[protein] (N-glucan mannose isomer 9A1,2,3B1,2,3) + UDP-alpha-D-glucose = N(4)-(alpha-D-Glc-(1-&gt;3)-alpha-D-Man-(1-&gt;2)-alpha-D-Man-(1-&gt;2)-alpha-D-Man-(1-&gt;3)-[alpha-D-Man-(1-&gt;2)-alpha-D-Man-(1-&gt;3)-[alpha-D-Man-(1-&gt;2)-alpha-D-Man-(1-&gt;6)]-alpha-D-Man-(1-&gt;6)]-beta-D-Man-(1-&gt;4)-beta-D-GlcNAc-(1-&gt;4)-beta-D-GlcNAc)-L-asparaginyl-[protein] + UDP + H(+)</text>
        <dbReference type="Rhea" id="RHEA:61304"/>
        <dbReference type="Rhea" id="RHEA-COMP:14356"/>
        <dbReference type="Rhea" id="RHEA-COMP:14357"/>
        <dbReference type="ChEBI" id="CHEBI:15378"/>
        <dbReference type="ChEBI" id="CHEBI:58223"/>
        <dbReference type="ChEBI" id="CHEBI:58885"/>
        <dbReference type="ChEBI" id="CHEBI:59080"/>
        <dbReference type="ChEBI" id="CHEBI:139493"/>
    </reaction>
</comment>
<evidence type="ECO:0000259" key="14">
    <source>
        <dbReference type="Pfam" id="PF18403"/>
    </source>
</evidence>
<evidence type="ECO:0000256" key="6">
    <source>
        <dbReference type="ARBA" id="ARBA00022729"/>
    </source>
</evidence>
<dbReference type="GO" id="GO:0003980">
    <property type="term" value="F:UDP-glucose:glycoprotein glucosyltransferase activity"/>
    <property type="evidence" value="ECO:0007669"/>
    <property type="project" value="InterPro"/>
</dbReference>
<dbReference type="Pfam" id="PF18402">
    <property type="entry name" value="Thioredoxin_14"/>
    <property type="match status" value="1"/>
</dbReference>
<gene>
    <name evidence="16" type="ORF">CTOB1V02_LOCUS3230</name>
</gene>
<evidence type="ECO:0000259" key="15">
    <source>
        <dbReference type="Pfam" id="PF18404"/>
    </source>
</evidence>
<dbReference type="GO" id="GO:0051082">
    <property type="term" value="F:unfolded protein binding"/>
    <property type="evidence" value="ECO:0007669"/>
    <property type="project" value="TreeGrafter"/>
</dbReference>
<dbReference type="InterPro" id="IPR009448">
    <property type="entry name" value="UDP-g_GGtrans"/>
</dbReference>
<evidence type="ECO:0000259" key="13">
    <source>
        <dbReference type="Pfam" id="PF18402"/>
    </source>
</evidence>
<accession>A0A7R8W9F5</accession>
<reference evidence="16" key="1">
    <citation type="submission" date="2020-11" db="EMBL/GenBank/DDBJ databases">
        <authorList>
            <person name="Tran Van P."/>
        </authorList>
    </citation>
    <scope>NUCLEOTIDE SEQUENCE</scope>
</reference>
<dbReference type="InterPro" id="IPR040693">
    <property type="entry name" value="UGGT_TRXL_1"/>
</dbReference>
<dbReference type="GO" id="GO:0005788">
    <property type="term" value="C:endoplasmic reticulum lumen"/>
    <property type="evidence" value="ECO:0007669"/>
    <property type="project" value="UniProtKB-SubCell"/>
</dbReference>
<feature type="domain" description="UGGT thioredoxin-like" evidence="11">
    <location>
        <begin position="40"/>
        <end position="225"/>
    </location>
</feature>
<sequence length="1243" mass="139783">MEKSYTGKFLPWILVLISVFTSIVSPSQKLSAVLRTQWPQTPFVLEAAEFLAEGDTPDDFWRLADDFETVESSGVKRSSYEAVINTVNKFLDTNSSQSLLRMSLSLRSYSPKVEMFREMGRNRGLSSLPSSCAAVLDLGPDSDFLCDPKELTEEVLANARNSEKPVDVDHVYPVTSDPREESPTTVILYGEIGTPSFKAFHNILKELASNRRIRYILRHWTPSVETDDGGLFLSGFGVELQIKSTEYKAQDDSKVDGGSGHSLTGEQDEEAVQGFYFQKLKSKNPNLTEKLEHLRSHVIDSMREVPELKVWQLQDLSLQAASRIMAAPREESLSLLMSLSQDFPKHAYSLSRVKVDPDLKKEVQLNNKFLENRYSIDKEDGYLDINGMPFDLDTTSVFALFDELKSERKRMAALHSHGLSGAVLSSLLALDFNQKSREPSTGVDIRGNEILYFNDIESDAIYKGWNRQLIELLRPTMYPGMLRTVRRNIFHLVFILDPTKETSIPLMKLAESFYVHHFPLRIGAVFLPADEASYGKKGTEDASVAMLQAIEHLAASGGQKALSFITDLYQLNGNREVTVGDVTAALKAMKLDVDAILDVPYNDEKYHWRDFAASRALIAPKVLMNGVPIQKLSKDEFEDGVLIELSTQLQKIQRSVYDEELKDDDDILTYLMEQPHIVPRLNDRILSARNGPWGLPPSFSFKDVVYVKSHPKRVPVLTLWVVGDVDTSSQAAGVMAAALDYASETVTPVRIGLLSSSADPGPLTKAFMAASKVCGDRSGSCLEYLSSVFKAGIGSDVFAPLKEHDLDLLSFNNAFNSPLTVDLRAAEYYLKGASKTGVMIVANSLQIGPLRASEEFKPDDFILLENLVNKGSADKILECTEAVYDLDNIRLEEIPTDVFASFQLAYLLLEGHCFEASSGSPPRGLEVTLGSTREPEAFDTIVMANLGYFQLKARPGVWSLRIREGRSLDLYRIVDDNGLPMEKEVLISSFKSNVEKLRVSKREGKEKEELLVTDESSEDEEEANGIWGSITNTIGFGGKKDVVGKDGSSDDVINVFSVASGHLYERLLRIMMLSVLKHTKTPVKFWFLKNYLSPTFKKLLPPMAEKYGFDYALVEYKWPVWLHQQTEKQRIIWGYKILFLDVLFPLSVKKIIFVDADQIVAIKSLPQEWLWCETWCSDESKTSAKTIDLCNNPKTKEAKLHAATRIVAEWKDYDEELKSFISDTRRNQRESEKQERDSLRDEL</sequence>
<dbReference type="InterPro" id="IPR040525">
    <property type="entry name" value="UGGT_TRXL_4"/>
</dbReference>
<evidence type="ECO:0000256" key="3">
    <source>
        <dbReference type="ARBA" id="ARBA00004922"/>
    </source>
</evidence>
<dbReference type="InterPro" id="IPR040497">
    <property type="entry name" value="Glyco_transf_24"/>
</dbReference>